<dbReference type="SUPFAM" id="SSF57701">
    <property type="entry name" value="Zn2/Cys6 DNA-binding domain"/>
    <property type="match status" value="1"/>
</dbReference>
<sequence length="529" mass="59770">MVFCGKPSGGCHACRARKTRCDKVPEGCSQCKKTKRVCPGYRKKGDLIFRDESSNVVHKFKAREAREAREANKVASAPVVDVTRSQEDVALASREISLEVVQQQDSPMSVRYAIAPTLEDRATGFFIFHYVLGVHGPSKGHFYNLVDIARDQKIEHSLMTSMKAVGLAAYAHTARTPSLLQNARYEYTKAIQLTNAALNSPEDVTKDSTLMAIHILSIFETVTGCRQQSFKDWSEHLHGAAAVIKLRGPDQIKNRGGRHMLIHLTSQLMIASLQDNRRLPAYIREYMDAAFVEVGTPEPAFVIQQCMMQYTDLNADIHNKVITDPEVIISKCLEIDGFLLAIVTNVPDGWEFKTVLTDVDSDFVYNGRYDVYYDYWIAQMWNALRTLRVMLNEHVRNTLLAGFSSKPPYFTEPQYTAQFQISTELLYQVQDDVLGTVVQHMGRPLSKDPSLQYRTTVIDDLSPIPMSAGTFLMWPLWFVGIMDSSSEQKRAFVAKNLHAIADILGIQQAHVLARSVEQQRDLGIWRDRN</sequence>
<feature type="domain" description="Zn(2)-C6 fungal-type" evidence="2">
    <location>
        <begin position="10"/>
        <end position="38"/>
    </location>
</feature>
<dbReference type="InterPro" id="IPR021858">
    <property type="entry name" value="Fun_TF"/>
</dbReference>
<dbReference type="InterPro" id="IPR001138">
    <property type="entry name" value="Zn2Cys6_DnaBD"/>
</dbReference>
<evidence type="ECO:0000313" key="3">
    <source>
        <dbReference type="EMBL" id="TVY58883.1"/>
    </source>
</evidence>
<dbReference type="PANTHER" id="PTHR38791:SF5">
    <property type="entry name" value="TRANSCRIPTION FACTOR DBAG-RELATED"/>
    <property type="match status" value="1"/>
</dbReference>
<dbReference type="GO" id="GO:0000981">
    <property type="term" value="F:DNA-binding transcription factor activity, RNA polymerase II-specific"/>
    <property type="evidence" value="ECO:0007669"/>
    <property type="project" value="InterPro"/>
</dbReference>
<dbReference type="GO" id="GO:0008270">
    <property type="term" value="F:zinc ion binding"/>
    <property type="evidence" value="ECO:0007669"/>
    <property type="project" value="InterPro"/>
</dbReference>
<accession>A0A7D8YUJ6</accession>
<dbReference type="AlphaFoldDB" id="A0A7D8YUJ6"/>
<dbReference type="SMART" id="SM00066">
    <property type="entry name" value="GAL4"/>
    <property type="match status" value="1"/>
</dbReference>
<dbReference type="PROSITE" id="PS00463">
    <property type="entry name" value="ZN2_CY6_FUNGAL_1"/>
    <property type="match status" value="1"/>
</dbReference>
<evidence type="ECO:0000256" key="1">
    <source>
        <dbReference type="ARBA" id="ARBA00023242"/>
    </source>
</evidence>
<organism evidence="3 4">
    <name type="scientific">Lachnellula cervina</name>
    <dbReference type="NCBI Taxonomy" id="1316786"/>
    <lineage>
        <taxon>Eukaryota</taxon>
        <taxon>Fungi</taxon>
        <taxon>Dikarya</taxon>
        <taxon>Ascomycota</taxon>
        <taxon>Pezizomycotina</taxon>
        <taxon>Leotiomycetes</taxon>
        <taxon>Helotiales</taxon>
        <taxon>Lachnaceae</taxon>
        <taxon>Lachnellula</taxon>
    </lineage>
</organism>
<dbReference type="EMBL" id="QGMG01000022">
    <property type="protein sequence ID" value="TVY58883.1"/>
    <property type="molecule type" value="Genomic_DNA"/>
</dbReference>
<dbReference type="OrthoDB" id="5429770at2759"/>
<dbReference type="PANTHER" id="PTHR38791">
    <property type="entry name" value="ZN(II)2CYS6 TRANSCRIPTION FACTOR (EUROFUNG)-RELATED-RELATED"/>
    <property type="match status" value="1"/>
</dbReference>
<dbReference type="Gene3D" id="4.10.240.10">
    <property type="entry name" value="Zn(2)-C6 fungal-type DNA-binding domain"/>
    <property type="match status" value="1"/>
</dbReference>
<comment type="caution">
    <text evidence="3">The sequence shown here is derived from an EMBL/GenBank/DDBJ whole genome shotgun (WGS) entry which is preliminary data.</text>
</comment>
<protein>
    <recommendedName>
        <fullName evidence="2">Zn(2)-C6 fungal-type domain-containing protein</fullName>
    </recommendedName>
</protein>
<proteinExistence type="predicted"/>
<evidence type="ECO:0000313" key="4">
    <source>
        <dbReference type="Proteomes" id="UP000481288"/>
    </source>
</evidence>
<dbReference type="CDD" id="cd00067">
    <property type="entry name" value="GAL4"/>
    <property type="match status" value="1"/>
</dbReference>
<dbReference type="InterPro" id="IPR036864">
    <property type="entry name" value="Zn2-C6_fun-type_DNA-bd_sf"/>
</dbReference>
<keyword evidence="1" id="KW-0539">Nucleus</keyword>
<dbReference type="PROSITE" id="PS50048">
    <property type="entry name" value="ZN2_CY6_FUNGAL_2"/>
    <property type="match status" value="1"/>
</dbReference>
<dbReference type="InterPro" id="IPR053175">
    <property type="entry name" value="DHMBA_Reg_Transcription_Factor"/>
</dbReference>
<evidence type="ECO:0000259" key="2">
    <source>
        <dbReference type="PROSITE" id="PS50048"/>
    </source>
</evidence>
<keyword evidence="4" id="KW-1185">Reference proteome</keyword>
<dbReference type="Proteomes" id="UP000481288">
    <property type="component" value="Unassembled WGS sequence"/>
</dbReference>
<gene>
    <name evidence="3" type="ORF">LCER1_G001439</name>
</gene>
<name>A0A7D8YUJ6_9HELO</name>
<reference evidence="3 4" key="1">
    <citation type="submission" date="2018-05" db="EMBL/GenBank/DDBJ databases">
        <title>Whole genome sequencing for identification of molecular markers to develop diagnostic detection tools for the regulated plant pathogen Lachnellula willkommii.</title>
        <authorList>
            <person name="Giroux E."/>
            <person name="Bilodeau G."/>
        </authorList>
    </citation>
    <scope>NUCLEOTIDE SEQUENCE [LARGE SCALE GENOMIC DNA]</scope>
    <source>
        <strain evidence="3 4">CBS 625.97</strain>
    </source>
</reference>
<dbReference type="Pfam" id="PF11951">
    <property type="entry name" value="Fungal_trans_2"/>
    <property type="match status" value="1"/>
</dbReference>